<accession>A0A7G3ZCA5</accession>
<evidence type="ECO:0000313" key="8">
    <source>
        <dbReference type="EMBL" id="QLL31141.1"/>
    </source>
</evidence>
<dbReference type="Proteomes" id="UP000515788">
    <property type="component" value="Chromosome 1"/>
</dbReference>
<evidence type="ECO:0000313" key="9">
    <source>
        <dbReference type="Proteomes" id="UP000515788"/>
    </source>
</evidence>
<dbReference type="FunFam" id="3.90.1150.10:FF:000063">
    <property type="entry name" value="Probable cystathionine gamma-synthase"/>
    <property type="match status" value="1"/>
</dbReference>
<dbReference type="GeneID" id="59324238"/>
<evidence type="ECO:0000256" key="6">
    <source>
        <dbReference type="ARBA" id="ARBA00061376"/>
    </source>
</evidence>
<dbReference type="GO" id="GO:0030170">
    <property type="term" value="F:pyridoxal phosphate binding"/>
    <property type="evidence" value="ECO:0007669"/>
    <property type="project" value="InterPro"/>
</dbReference>
<evidence type="ECO:0000256" key="2">
    <source>
        <dbReference type="ARBA" id="ARBA00022605"/>
    </source>
</evidence>
<dbReference type="KEGG" id="tgb:HG536_0A09580"/>
<evidence type="ECO:0000256" key="5">
    <source>
        <dbReference type="ARBA" id="ARBA00034478"/>
    </source>
</evidence>
<dbReference type="InterPro" id="IPR051750">
    <property type="entry name" value="Trans-sulfuration_enzymes"/>
</dbReference>
<dbReference type="InterPro" id="IPR015421">
    <property type="entry name" value="PyrdxlP-dep_Trfase_major"/>
</dbReference>
<dbReference type="PANTHER" id="PTHR42699:SF1">
    <property type="entry name" value="CYSTATHIONINE GAMMA-SYNTHASE-RELATED"/>
    <property type="match status" value="1"/>
</dbReference>
<dbReference type="SUPFAM" id="SSF53383">
    <property type="entry name" value="PLP-dependent transferases"/>
    <property type="match status" value="1"/>
</dbReference>
<dbReference type="Pfam" id="PF01053">
    <property type="entry name" value="Cys_Met_Meta_PP"/>
    <property type="match status" value="1"/>
</dbReference>
<dbReference type="OrthoDB" id="10047078at2759"/>
<evidence type="ECO:0008006" key="10">
    <source>
        <dbReference type="Google" id="ProtNLM"/>
    </source>
</evidence>
<evidence type="ECO:0000256" key="7">
    <source>
        <dbReference type="RuleBase" id="RU362118"/>
    </source>
</evidence>
<protein>
    <recommendedName>
        <fullName evidence="10">Cystathionine gamma-synthase</fullName>
    </recommendedName>
</protein>
<evidence type="ECO:0000256" key="4">
    <source>
        <dbReference type="ARBA" id="ARBA00023167"/>
    </source>
</evidence>
<dbReference type="GO" id="GO:0003962">
    <property type="term" value="F:cystathionine gamma-synthase activity"/>
    <property type="evidence" value="ECO:0007669"/>
    <property type="project" value="TreeGrafter"/>
</dbReference>
<evidence type="ECO:0000256" key="3">
    <source>
        <dbReference type="ARBA" id="ARBA00022898"/>
    </source>
</evidence>
<proteinExistence type="inferred from homology"/>
<dbReference type="GO" id="GO:0019346">
    <property type="term" value="P:transsulfuration"/>
    <property type="evidence" value="ECO:0007669"/>
    <property type="project" value="InterPro"/>
</dbReference>
<dbReference type="InterPro" id="IPR015424">
    <property type="entry name" value="PyrdxlP-dep_Trfase"/>
</dbReference>
<comment type="pathway">
    <text evidence="5">Amino-acid biosynthesis; L-methionine biosynthesis via de novo pathway.</text>
</comment>
<keyword evidence="9" id="KW-1185">Reference proteome</keyword>
<dbReference type="PANTHER" id="PTHR42699">
    <property type="match status" value="1"/>
</dbReference>
<gene>
    <name evidence="8" type="ORF">HG536_0A09580</name>
</gene>
<keyword evidence="3 7" id="KW-0663">Pyridoxal phosphate</keyword>
<dbReference type="InterPro" id="IPR000277">
    <property type="entry name" value="Cys/Met-Metab_PyrdxlP-dep_enz"/>
</dbReference>
<reference evidence="8 9" key="1">
    <citation type="submission" date="2020-06" db="EMBL/GenBank/DDBJ databases">
        <title>The yeast mating-type switching endonuclease HO is a domesticated member of an unorthodox homing genetic element family.</title>
        <authorList>
            <person name="Coughlan A.Y."/>
            <person name="Lombardi L."/>
            <person name="Braun-Galleani S."/>
            <person name="Martos A.R."/>
            <person name="Galeote V."/>
            <person name="Bigey F."/>
            <person name="Dequin S."/>
            <person name="Byrne K.P."/>
            <person name="Wolfe K.H."/>
        </authorList>
    </citation>
    <scope>NUCLEOTIDE SEQUENCE [LARGE SCALE GENOMIC DNA]</scope>
    <source>
        <strain evidence="8 9">CBS764</strain>
    </source>
</reference>
<dbReference type="EMBL" id="CP059246">
    <property type="protein sequence ID" value="QLL31141.1"/>
    <property type="molecule type" value="Genomic_DNA"/>
</dbReference>
<comment type="similarity">
    <text evidence="6">Belongs to the trans-sulfuration enzymes family. MET7 subfamily.</text>
</comment>
<keyword evidence="2" id="KW-0028">Amino-acid biosynthesis</keyword>
<organism evidence="8 9">
    <name type="scientific">Torulaspora globosa</name>
    <dbReference type="NCBI Taxonomy" id="48254"/>
    <lineage>
        <taxon>Eukaryota</taxon>
        <taxon>Fungi</taxon>
        <taxon>Dikarya</taxon>
        <taxon>Ascomycota</taxon>
        <taxon>Saccharomycotina</taxon>
        <taxon>Saccharomycetes</taxon>
        <taxon>Saccharomycetales</taxon>
        <taxon>Saccharomycetaceae</taxon>
        <taxon>Torulaspora</taxon>
    </lineage>
</organism>
<dbReference type="RefSeq" id="XP_037137816.1">
    <property type="nucleotide sequence ID" value="XM_037281921.1"/>
</dbReference>
<dbReference type="AlphaFoldDB" id="A0A7G3ZCA5"/>
<dbReference type="Gene3D" id="3.40.640.10">
    <property type="entry name" value="Type I PLP-dependent aspartate aminotransferase-like (Major domain)"/>
    <property type="match status" value="1"/>
</dbReference>
<dbReference type="GO" id="GO:0009086">
    <property type="term" value="P:methionine biosynthetic process"/>
    <property type="evidence" value="ECO:0007669"/>
    <property type="project" value="UniProtKB-KW"/>
</dbReference>
<name>A0A7G3ZCA5_9SACH</name>
<evidence type="ECO:0000256" key="1">
    <source>
        <dbReference type="ARBA" id="ARBA00001933"/>
    </source>
</evidence>
<keyword evidence="4" id="KW-0486">Methionine biosynthesis</keyword>
<dbReference type="InterPro" id="IPR015422">
    <property type="entry name" value="PyrdxlP-dep_Trfase_small"/>
</dbReference>
<comment type="cofactor">
    <cofactor evidence="1 7">
        <name>pyridoxal 5'-phosphate</name>
        <dbReference type="ChEBI" id="CHEBI:597326"/>
    </cofactor>
</comment>
<sequence>MTEIEFGQPLPRDLDYAVSFGIPTWSSALGYAEQKPEICGKMVTGYPRYYPQPPIQRLCDYFLQKYGRGSESCRPFPSYSLARDCVEYVSFFKGGKSNAHIEVETFKFDYEVDAEVKIAAVLASDDDFDIVKEYWKLRGECVSSRLATCLNQLREAEASGSNTVRQKLSSKISLAKIDGKTAKAIIKRRIVINHYQSFGLEKKNPHWKALAADPERDVHLVSSGMSSIFTVRRFLTFWEKNRIPGSEATRGPSEKSESMLCNTAVVFGFPFKDTQVIMRKLGNCKFYGFGDSRDIAGLTKFLESDGQRVLAVFVETPSNPLLNMPDLKSLRQLADRHGFALVVDDTIGGVNIDVMPYADIVCTSLTKLFSGSSNVMGGSIIINPKSTFHSSALEYFQSGDFEDLLWCEDAITLELNSRDYEERTLRCNQNTEYLLSKVLQPEVGKIFKKVYYPTLSSAETLANYDSVRNEAGGYGSLFSLEFYNEEDAETFYDSLKVFKGPSNGTNFTLACPYVHLAHHWELDDVSQFGIDPNLVRVNIGSEASHWLLDKFSNAIEQVRHRCLNRS</sequence>
<dbReference type="Gene3D" id="3.90.1150.10">
    <property type="entry name" value="Aspartate Aminotransferase, domain 1"/>
    <property type="match status" value="1"/>
</dbReference>